<evidence type="ECO:0000313" key="2">
    <source>
        <dbReference type="Proteomes" id="UP001237207"/>
    </source>
</evidence>
<sequence>MPEVEFQPTTFFFHGTNNLYAELISKEIIITKRKGAGVDFGPGFYLTRNIEQAKEFTKIRTKTNNWAVPQKNGSSQFSMG</sequence>
<reference evidence="1" key="1">
    <citation type="submission" date="2023-07" db="EMBL/GenBank/DDBJ databases">
        <title>Genomic Encyclopedia of Type Strains, Phase IV (KMG-IV): sequencing the most valuable type-strain genomes for metagenomic binning, comparative biology and taxonomic classification.</title>
        <authorList>
            <person name="Goeker M."/>
        </authorList>
    </citation>
    <scope>NUCLEOTIDE SEQUENCE</scope>
    <source>
        <strain evidence="1">DSM 23947</strain>
    </source>
</reference>
<dbReference type="AlphaFoldDB" id="A0AAJ1T1I7"/>
<name>A0AAJ1T1I7_9BACI</name>
<evidence type="ECO:0008006" key="3">
    <source>
        <dbReference type="Google" id="ProtNLM"/>
    </source>
</evidence>
<dbReference type="Proteomes" id="UP001237207">
    <property type="component" value="Unassembled WGS sequence"/>
</dbReference>
<accession>A0AAJ1T1I7</accession>
<organism evidence="1 2">
    <name type="scientific">Oikeobacillus pervagus</name>
    <dbReference type="NCBI Taxonomy" id="1325931"/>
    <lineage>
        <taxon>Bacteria</taxon>
        <taxon>Bacillati</taxon>
        <taxon>Bacillota</taxon>
        <taxon>Bacilli</taxon>
        <taxon>Bacillales</taxon>
        <taxon>Bacillaceae</taxon>
        <taxon>Oikeobacillus</taxon>
    </lineage>
</organism>
<dbReference type="EMBL" id="JAUSUC010000063">
    <property type="protein sequence ID" value="MDQ0216644.1"/>
    <property type="molecule type" value="Genomic_DNA"/>
</dbReference>
<dbReference type="Gene3D" id="3.90.175.10">
    <property type="entry name" value="Diphtheria Toxin, domain 1"/>
    <property type="match status" value="1"/>
</dbReference>
<dbReference type="RefSeq" id="WP_307258709.1">
    <property type="nucleotide sequence ID" value="NZ_JAUSUC010000063.1"/>
</dbReference>
<comment type="caution">
    <text evidence="1">The sequence shown here is derived from an EMBL/GenBank/DDBJ whole genome shotgun (WGS) entry which is preliminary data.</text>
</comment>
<protein>
    <recommendedName>
        <fullName evidence="3">DUF3990 domain-containing protein</fullName>
    </recommendedName>
</protein>
<gene>
    <name evidence="1" type="ORF">J2S13_003118</name>
</gene>
<evidence type="ECO:0000313" key="1">
    <source>
        <dbReference type="EMBL" id="MDQ0216644.1"/>
    </source>
</evidence>
<proteinExistence type="predicted"/>
<keyword evidence="2" id="KW-1185">Reference proteome</keyword>